<comment type="similarity">
    <text evidence="1">Belongs to the RMI1 family.</text>
</comment>
<dbReference type="AlphaFoldDB" id="A0A8H7E795"/>
<protein>
    <recommendedName>
        <fullName evidence="2">RecQ-mediated genome instability protein 1</fullName>
    </recommendedName>
</protein>
<evidence type="ECO:0000259" key="3">
    <source>
        <dbReference type="Pfam" id="PF08585"/>
    </source>
</evidence>
<dbReference type="GO" id="GO:0016604">
    <property type="term" value="C:nuclear body"/>
    <property type="evidence" value="ECO:0007669"/>
    <property type="project" value="TreeGrafter"/>
</dbReference>
<sequence>MLLQKHSLPVNPAWLSTHLSAPRSGPTPPLPSLTQTALFRLLASDFTVALSKTNPNSLFPLDINNPNTKERRLSGDVPAQLLSVEDIGSSKWSQIEAIERVERGEEVRGREIVRTVDVDGADARGGAAGAASTTTASSKGPHKYVLQDANGTKVMAWEKEKIEKMGLADKECVIGLKVVLKKGSVVRRGLVMLEKSHVNVLGGKVEAWDEAWKKETKERLMNTVSGNGP</sequence>
<feature type="domain" description="RMI1 N-terminal" evidence="4">
    <location>
        <begin position="2"/>
        <end position="47"/>
    </location>
</feature>
<dbReference type="Pfam" id="PF21000">
    <property type="entry name" value="RMI1_N_N"/>
    <property type="match status" value="1"/>
</dbReference>
<evidence type="ECO:0000256" key="1">
    <source>
        <dbReference type="ARBA" id="ARBA00006395"/>
    </source>
</evidence>
<reference evidence="5" key="1">
    <citation type="submission" date="2020-02" db="EMBL/GenBank/DDBJ databases">
        <authorList>
            <person name="Palmer J.M."/>
        </authorList>
    </citation>
    <scope>NUCLEOTIDE SEQUENCE</scope>
    <source>
        <strain evidence="5">EPUS1.4</strain>
        <tissue evidence="5">Thallus</tissue>
    </source>
</reference>
<dbReference type="Pfam" id="PF08585">
    <property type="entry name" value="RMI1_N_C"/>
    <property type="match status" value="1"/>
</dbReference>
<evidence type="ECO:0000259" key="4">
    <source>
        <dbReference type="Pfam" id="PF21000"/>
    </source>
</evidence>
<dbReference type="InterPro" id="IPR013894">
    <property type="entry name" value="RMI1_OB"/>
</dbReference>
<dbReference type="PANTHER" id="PTHR14790">
    <property type="entry name" value="RECQ-MEDIATED GENOME INSTABILITY PROTEIN 1 RMI1"/>
    <property type="match status" value="1"/>
</dbReference>
<dbReference type="SMART" id="SM01161">
    <property type="entry name" value="DUF1767"/>
    <property type="match status" value="1"/>
</dbReference>
<comment type="caution">
    <text evidence="5">The sequence shown here is derived from an EMBL/GenBank/DDBJ whole genome shotgun (WGS) entry which is preliminary data.</text>
</comment>
<dbReference type="GO" id="GO:0000712">
    <property type="term" value="P:resolution of meiotic recombination intermediates"/>
    <property type="evidence" value="ECO:0007669"/>
    <property type="project" value="TreeGrafter"/>
</dbReference>
<dbReference type="InterPro" id="IPR049363">
    <property type="entry name" value="RMI1_N"/>
</dbReference>
<dbReference type="Gene3D" id="2.40.50.770">
    <property type="entry name" value="RecQ-mediated genome instability protein Rmi1, C-terminal domain"/>
    <property type="match status" value="1"/>
</dbReference>
<evidence type="ECO:0000313" key="6">
    <source>
        <dbReference type="Proteomes" id="UP000606974"/>
    </source>
</evidence>
<dbReference type="GO" id="GO:0000724">
    <property type="term" value="P:double-strand break repair via homologous recombination"/>
    <property type="evidence" value="ECO:0007669"/>
    <property type="project" value="TreeGrafter"/>
</dbReference>
<evidence type="ECO:0000256" key="2">
    <source>
        <dbReference type="ARBA" id="ARBA00018987"/>
    </source>
</evidence>
<evidence type="ECO:0000313" key="5">
    <source>
        <dbReference type="EMBL" id="KAF7510838.1"/>
    </source>
</evidence>
<dbReference type="InterPro" id="IPR042470">
    <property type="entry name" value="RMI1_N_C_sf"/>
</dbReference>
<keyword evidence="6" id="KW-1185">Reference proteome</keyword>
<name>A0A8H7E795_9EURO</name>
<organism evidence="5 6">
    <name type="scientific">Endocarpon pusillum</name>
    <dbReference type="NCBI Taxonomy" id="364733"/>
    <lineage>
        <taxon>Eukaryota</taxon>
        <taxon>Fungi</taxon>
        <taxon>Dikarya</taxon>
        <taxon>Ascomycota</taxon>
        <taxon>Pezizomycotina</taxon>
        <taxon>Eurotiomycetes</taxon>
        <taxon>Chaetothyriomycetidae</taxon>
        <taxon>Verrucariales</taxon>
        <taxon>Verrucariaceae</taxon>
        <taxon>Endocarpon</taxon>
    </lineage>
</organism>
<dbReference type="OrthoDB" id="341511at2759"/>
<gene>
    <name evidence="5" type="ORF">GJ744_005938</name>
</gene>
<dbReference type="EMBL" id="JAACFV010000026">
    <property type="protein sequence ID" value="KAF7510838.1"/>
    <property type="molecule type" value="Genomic_DNA"/>
</dbReference>
<dbReference type="PANTHER" id="PTHR14790:SF15">
    <property type="entry name" value="RECQ-MEDIATED GENOME INSTABILITY PROTEIN 1"/>
    <property type="match status" value="1"/>
</dbReference>
<accession>A0A8H7E795</accession>
<dbReference type="GO" id="GO:0031422">
    <property type="term" value="C:RecQ family helicase-topoisomerase III complex"/>
    <property type="evidence" value="ECO:0007669"/>
    <property type="project" value="TreeGrafter"/>
</dbReference>
<feature type="domain" description="RecQ mediated genome instability protein 1 OB-fold" evidence="3">
    <location>
        <begin position="60"/>
        <end position="215"/>
    </location>
</feature>
<dbReference type="Proteomes" id="UP000606974">
    <property type="component" value="Unassembled WGS sequence"/>
</dbReference>
<proteinExistence type="inferred from homology"/>